<organism evidence="4 5">
    <name type="scientific">Desulfobacula phenolica</name>
    <dbReference type="NCBI Taxonomy" id="90732"/>
    <lineage>
        <taxon>Bacteria</taxon>
        <taxon>Pseudomonadati</taxon>
        <taxon>Thermodesulfobacteriota</taxon>
        <taxon>Desulfobacteria</taxon>
        <taxon>Desulfobacterales</taxon>
        <taxon>Desulfobacteraceae</taxon>
        <taxon>Desulfobacula</taxon>
    </lineage>
</organism>
<keyword evidence="5" id="KW-1185">Reference proteome</keyword>
<reference evidence="5" key="1">
    <citation type="submission" date="2016-10" db="EMBL/GenBank/DDBJ databases">
        <authorList>
            <person name="Varghese N."/>
            <person name="Submissions S."/>
        </authorList>
    </citation>
    <scope>NUCLEOTIDE SEQUENCE [LARGE SCALE GENOMIC DNA]</scope>
    <source>
        <strain evidence="5">DSM 3384</strain>
    </source>
</reference>
<dbReference type="AlphaFoldDB" id="A0A1H2JCX2"/>
<comment type="similarity">
    <text evidence="1">Belongs to the pseudouridine synthase RluA family.</text>
</comment>
<dbReference type="PROSITE" id="PS01129">
    <property type="entry name" value="PSI_RLU"/>
    <property type="match status" value="1"/>
</dbReference>
<proteinExistence type="inferred from homology"/>
<evidence type="ECO:0000256" key="1">
    <source>
        <dbReference type="ARBA" id="ARBA00010876"/>
    </source>
</evidence>
<evidence type="ECO:0000313" key="5">
    <source>
        <dbReference type="Proteomes" id="UP000199608"/>
    </source>
</evidence>
<sequence length="242" mass="28144">MIKSKIKIRYRYVPAGISILYEDQDIIVIDKSSGLLSVKAKYEKEKTTHQLLINYVRKGNPRAKANLFVVHRLDRETSGVLVFAKSFKIREKFANQWDNVEKKYLAIVHGNLAKKNGIIESYLAEGDDYMMRSVENPEEGKFAKTKYKVKNESKNYSILEIDLLTGKKNQIRVHLSELGHPIVGDLKYSENERGRLALHAFSIKFKHPFNNQEMEFETKIPEFFTNYFKPQGKIGAHKQPRY</sequence>
<dbReference type="InterPro" id="IPR050188">
    <property type="entry name" value="RluA_PseudoU_synthase"/>
</dbReference>
<dbReference type="InterPro" id="IPR006145">
    <property type="entry name" value="PsdUridine_synth_RsuA/RluA"/>
</dbReference>
<accession>A0A1H2JCX2</accession>
<gene>
    <name evidence="4" type="ORF">SAMN04487931_111161</name>
</gene>
<dbReference type="GO" id="GO:0000455">
    <property type="term" value="P:enzyme-directed rRNA pseudouridine synthesis"/>
    <property type="evidence" value="ECO:0007669"/>
    <property type="project" value="TreeGrafter"/>
</dbReference>
<dbReference type="Pfam" id="PF00849">
    <property type="entry name" value="PseudoU_synth_2"/>
    <property type="match status" value="1"/>
</dbReference>
<dbReference type="PANTHER" id="PTHR21600">
    <property type="entry name" value="MITOCHONDRIAL RNA PSEUDOURIDINE SYNTHASE"/>
    <property type="match status" value="1"/>
</dbReference>
<dbReference type="GO" id="GO:0009982">
    <property type="term" value="F:pseudouridine synthase activity"/>
    <property type="evidence" value="ECO:0007669"/>
    <property type="project" value="InterPro"/>
</dbReference>
<evidence type="ECO:0000259" key="3">
    <source>
        <dbReference type="Pfam" id="PF00849"/>
    </source>
</evidence>
<protein>
    <submittedName>
        <fullName evidence="4">23S rRNA pseudouridine1911/1915/1917 synthase</fullName>
    </submittedName>
</protein>
<dbReference type="InterPro" id="IPR020103">
    <property type="entry name" value="PsdUridine_synth_cat_dom_sf"/>
</dbReference>
<evidence type="ECO:0000313" key="4">
    <source>
        <dbReference type="EMBL" id="SDU54066.1"/>
    </source>
</evidence>
<dbReference type="CDD" id="cd02869">
    <property type="entry name" value="PseudoU_synth_RluA_like"/>
    <property type="match status" value="1"/>
</dbReference>
<dbReference type="Gene3D" id="3.30.2350.10">
    <property type="entry name" value="Pseudouridine synthase"/>
    <property type="match status" value="1"/>
</dbReference>
<name>A0A1H2JCX2_9BACT</name>
<feature type="domain" description="Pseudouridine synthase RsuA/RluA-like" evidence="3">
    <location>
        <begin position="25"/>
        <end position="176"/>
    </location>
</feature>
<dbReference type="Proteomes" id="UP000199608">
    <property type="component" value="Unassembled WGS sequence"/>
</dbReference>
<dbReference type="SUPFAM" id="SSF55120">
    <property type="entry name" value="Pseudouridine synthase"/>
    <property type="match status" value="1"/>
</dbReference>
<dbReference type="PANTHER" id="PTHR21600:SF44">
    <property type="entry name" value="RIBOSOMAL LARGE SUBUNIT PSEUDOURIDINE SYNTHASE D"/>
    <property type="match status" value="1"/>
</dbReference>
<dbReference type="RefSeq" id="WP_092236898.1">
    <property type="nucleotide sequence ID" value="NZ_FNLL01000011.1"/>
</dbReference>
<keyword evidence="2" id="KW-0413">Isomerase</keyword>
<dbReference type="EMBL" id="FNLL01000011">
    <property type="protein sequence ID" value="SDU54066.1"/>
    <property type="molecule type" value="Genomic_DNA"/>
</dbReference>
<evidence type="ECO:0000256" key="2">
    <source>
        <dbReference type="ARBA" id="ARBA00023235"/>
    </source>
</evidence>
<dbReference type="InterPro" id="IPR006224">
    <property type="entry name" value="PsdUridine_synth_RluA-like_CS"/>
</dbReference>
<dbReference type="GO" id="GO:0140098">
    <property type="term" value="F:catalytic activity, acting on RNA"/>
    <property type="evidence" value="ECO:0007669"/>
    <property type="project" value="UniProtKB-ARBA"/>
</dbReference>
<dbReference type="GO" id="GO:0003723">
    <property type="term" value="F:RNA binding"/>
    <property type="evidence" value="ECO:0007669"/>
    <property type="project" value="InterPro"/>
</dbReference>